<evidence type="ECO:0000256" key="1">
    <source>
        <dbReference type="SAM" id="MobiDB-lite"/>
    </source>
</evidence>
<proteinExistence type="predicted"/>
<protein>
    <submittedName>
        <fullName evidence="2">Uncharacterized protein</fullName>
    </submittedName>
</protein>
<dbReference type="AlphaFoldDB" id="A0A6C0D9Q8"/>
<reference evidence="2" key="1">
    <citation type="journal article" date="2020" name="Nature">
        <title>Giant virus diversity and host interactions through global metagenomics.</title>
        <authorList>
            <person name="Schulz F."/>
            <person name="Roux S."/>
            <person name="Paez-Espino D."/>
            <person name="Jungbluth S."/>
            <person name="Walsh D.A."/>
            <person name="Denef V.J."/>
            <person name="McMahon K.D."/>
            <person name="Konstantinidis K.T."/>
            <person name="Eloe-Fadrosh E.A."/>
            <person name="Kyrpides N.C."/>
            <person name="Woyke T."/>
        </authorList>
    </citation>
    <scope>NUCLEOTIDE SEQUENCE</scope>
    <source>
        <strain evidence="2">GVMAG-M-3300023174-130</strain>
    </source>
</reference>
<organism evidence="2">
    <name type="scientific">viral metagenome</name>
    <dbReference type="NCBI Taxonomy" id="1070528"/>
    <lineage>
        <taxon>unclassified sequences</taxon>
        <taxon>metagenomes</taxon>
        <taxon>organismal metagenomes</taxon>
    </lineage>
</organism>
<evidence type="ECO:0000313" key="2">
    <source>
        <dbReference type="EMBL" id="QHT13090.1"/>
    </source>
</evidence>
<feature type="region of interest" description="Disordered" evidence="1">
    <location>
        <begin position="548"/>
        <end position="577"/>
    </location>
</feature>
<dbReference type="EMBL" id="MN739561">
    <property type="protein sequence ID" value="QHT13090.1"/>
    <property type="molecule type" value="Genomic_DNA"/>
</dbReference>
<sequence>MKKKQYKINKTIRKTKEKTKMKSICKPKIKTNKKGGIVKKDDTLTYWQAVYKMICVPGATLTTISYNSLYGYVFKLNIPPISENAEFFDLNDSGTIFNVPVFSLILKFSIIENPNAGGTTLPELIIEGETPHKKSYEKLENFRNEAAIQQTIYLTTIEQCAKAICPSIVDFSFFNKDTGSFLIKQLLELQDNDEFVKIVLDYLFENIQANNAYLGLITMKCVDDEYIQLSKIRKEVLKLHQLNLQDKTELINVSKIYIRNCNDALTQIIILFIKLKIINFDCHLGNILASTKPYDRNLNSRTTLIDFGRVVDFTTEHPFSFIGSYIDINYIVDPVRQIVRQERIGIYQYIKQQYSKYYKEFFGVDGGEDKLKHDSEKLFRLEITALYPQGTRSKSKGVNNMIVLIDEIIKLISVFDLIINNIKYRTKKPQMIELLRYIYGGRLSDDWIANPPTPDNFIITPQVQTKYEFLIECIVHSTQTDHRLMFSEGRIDRMILENKLLYIRGGEDMRSFYRDDVFEWVRTEQMDQGEIEQGEIDEHLLSAAAAAAEKMTTDEETMKHSSGGRKTRKNVKKNNRK</sequence>
<name>A0A6C0D9Q8_9ZZZZ</name>
<accession>A0A6C0D9Q8</accession>
<feature type="compositionally biased region" description="Basic residues" evidence="1">
    <location>
        <begin position="562"/>
        <end position="577"/>
    </location>
</feature>